<dbReference type="AlphaFoldDB" id="A0A1D6KFW5"/>
<dbReference type="EMBL" id="CM007647">
    <property type="protein sequence ID" value="ONM01978.1"/>
    <property type="molecule type" value="Genomic_DNA"/>
</dbReference>
<dbReference type="InParanoid" id="A0A1D6KFW5"/>
<sequence length="406" mass="47980">MAQEHMKQRPGGTVHIEITFVSEFFKRDAGDDREFDDIYCETSERSQVERRVLLYLQHDMLKGLQKQIDGVSHYMKLKYHNWPDLQIAYWPWKLIEFIDAKQTDRTLPNPNKRKRSPPISPEDDPISLYFEEICAKQENDVIPTPTSVNECGKDSLISGLSTKDMSVRKADMIEFLCDYIMTIQDATILEAKWVQSFKPYRIDLTVKTLQELLNVNKDMPIDCFNMDVRILAHNEPKRLSLAKRKITKHYMDLCFCVLMPYRYSTGYVLFIINHANKFVYVFIFTPTPEWCKDIPLKRFWEVILLISKKYKAAYGVKRIGWSHDIYMWRHSIRPDAPIDLKSVNTGHFALHIIEWWESGSKAQFSMDGATLRRNLFIDLLTYEGNTYRFNIPVNIREYLDRIMKKD</sequence>
<protein>
    <recommendedName>
        <fullName evidence="3">Ubiquitin-like protease family profile domain-containing protein</fullName>
    </recommendedName>
</protein>
<dbReference type="ExpressionAtlas" id="A0A1D6KFW5">
    <property type="expression patterns" value="baseline"/>
</dbReference>
<feature type="region of interest" description="Disordered" evidence="1">
    <location>
        <begin position="105"/>
        <end position="124"/>
    </location>
</feature>
<evidence type="ECO:0008006" key="3">
    <source>
        <dbReference type="Google" id="ProtNLM"/>
    </source>
</evidence>
<organism evidence="2">
    <name type="scientific">Zea mays</name>
    <name type="common">Maize</name>
    <dbReference type="NCBI Taxonomy" id="4577"/>
    <lineage>
        <taxon>Eukaryota</taxon>
        <taxon>Viridiplantae</taxon>
        <taxon>Streptophyta</taxon>
        <taxon>Embryophyta</taxon>
        <taxon>Tracheophyta</taxon>
        <taxon>Spermatophyta</taxon>
        <taxon>Magnoliopsida</taxon>
        <taxon>Liliopsida</taxon>
        <taxon>Poales</taxon>
        <taxon>Poaceae</taxon>
        <taxon>PACMAD clade</taxon>
        <taxon>Panicoideae</taxon>
        <taxon>Andropogonodae</taxon>
        <taxon>Andropogoneae</taxon>
        <taxon>Tripsacinae</taxon>
        <taxon>Zea</taxon>
    </lineage>
</organism>
<accession>A0A1D6KFW5</accession>
<evidence type="ECO:0000313" key="2">
    <source>
        <dbReference type="EMBL" id="ONM01978.1"/>
    </source>
</evidence>
<gene>
    <name evidence="2" type="ORF">ZEAMMB73_Zm00001d031011</name>
</gene>
<name>A0A1D6KFW5_MAIZE</name>
<evidence type="ECO:0000256" key="1">
    <source>
        <dbReference type="SAM" id="MobiDB-lite"/>
    </source>
</evidence>
<reference evidence="2" key="1">
    <citation type="submission" date="2015-12" db="EMBL/GenBank/DDBJ databases">
        <title>Update maize B73 reference genome by single molecule sequencing technologies.</title>
        <authorList>
            <consortium name="Maize Genome Sequencing Project"/>
            <person name="Ware D."/>
        </authorList>
    </citation>
    <scope>NUCLEOTIDE SEQUENCE [LARGE SCALE GENOMIC DNA]</scope>
    <source>
        <tissue evidence="2">Seedling</tissue>
    </source>
</reference>
<proteinExistence type="predicted"/>